<reference evidence="2 3" key="1">
    <citation type="submission" date="2017-01" db="EMBL/GenBank/DDBJ databases">
        <authorList>
            <person name="Mah S.A."/>
            <person name="Swanson W.J."/>
            <person name="Moy G.W."/>
            <person name="Vacquier V.D."/>
        </authorList>
    </citation>
    <scope>NUCLEOTIDE SEQUENCE [LARGE SCALE GENOMIC DNA]</scope>
    <source>
        <strain evidence="2 3">GSMNP</strain>
    </source>
</reference>
<feature type="compositionally biased region" description="Basic residues" evidence="1">
    <location>
        <begin position="151"/>
        <end position="168"/>
    </location>
</feature>
<protein>
    <submittedName>
        <fullName evidence="2">Uncharacterized protein</fullName>
    </submittedName>
</protein>
<accession>A0A1R1XD97</accession>
<evidence type="ECO:0000313" key="3">
    <source>
        <dbReference type="Proteomes" id="UP000187283"/>
    </source>
</evidence>
<feature type="region of interest" description="Disordered" evidence="1">
    <location>
        <begin position="1"/>
        <end position="30"/>
    </location>
</feature>
<dbReference type="Proteomes" id="UP000187283">
    <property type="component" value="Unassembled WGS sequence"/>
</dbReference>
<feature type="region of interest" description="Disordered" evidence="1">
    <location>
        <begin position="139"/>
        <end position="210"/>
    </location>
</feature>
<feature type="compositionally biased region" description="Polar residues" evidence="1">
    <location>
        <begin position="179"/>
        <end position="192"/>
    </location>
</feature>
<dbReference type="EMBL" id="LSSN01003887">
    <property type="protein sequence ID" value="OMJ12621.1"/>
    <property type="molecule type" value="Genomic_DNA"/>
</dbReference>
<name>A0A1R1XD97_9FUNG</name>
<feature type="compositionally biased region" description="Basic and acidic residues" evidence="1">
    <location>
        <begin position="19"/>
        <end position="28"/>
    </location>
</feature>
<dbReference type="AlphaFoldDB" id="A0A1R1XD97"/>
<sequence>MDFSNIDLPLNAHSKKARKALERNKNSDMPRAFRRILSVMENTNNPKPKPKGNFFSAFIFPDEKSQHKNSTSKTPNDSNKSTKKQTLKIDPNESFEHFKKRVQKKMKADLEAIPIVKLPGKEKTPKTELIKSKKKLAKLAEKEEQTNGLSRKQRNRQTRKEKLKKRKRDVSPDPFASHASETQETGQNSSKPFASKDKKIASQQSLIPKFNEHAEAPPIFTFVPKPVFKQKTPYSSAQATKSQDAIRNMVKRTSRVAKITPLEKIKNSKKNIVLSASQSHYLQMERQSAIDKYRMLKKST</sequence>
<gene>
    <name evidence="2" type="ORF">AYI70_g8999</name>
</gene>
<organism evidence="2 3">
    <name type="scientific">Smittium culicis</name>
    <dbReference type="NCBI Taxonomy" id="133412"/>
    <lineage>
        <taxon>Eukaryota</taxon>
        <taxon>Fungi</taxon>
        <taxon>Fungi incertae sedis</taxon>
        <taxon>Zoopagomycota</taxon>
        <taxon>Kickxellomycotina</taxon>
        <taxon>Harpellomycetes</taxon>
        <taxon>Harpellales</taxon>
        <taxon>Legeriomycetaceae</taxon>
        <taxon>Smittium</taxon>
    </lineage>
</organism>
<evidence type="ECO:0000256" key="1">
    <source>
        <dbReference type="SAM" id="MobiDB-lite"/>
    </source>
</evidence>
<feature type="compositionally biased region" description="Polar residues" evidence="1">
    <location>
        <begin position="68"/>
        <end position="79"/>
    </location>
</feature>
<keyword evidence="3" id="KW-1185">Reference proteome</keyword>
<dbReference type="OrthoDB" id="5876637at2759"/>
<dbReference type="STRING" id="133412.A0A1R1XD97"/>
<evidence type="ECO:0000313" key="2">
    <source>
        <dbReference type="EMBL" id="OMJ12621.1"/>
    </source>
</evidence>
<comment type="caution">
    <text evidence="2">The sequence shown here is derived from an EMBL/GenBank/DDBJ whole genome shotgun (WGS) entry which is preliminary data.</text>
</comment>
<proteinExistence type="predicted"/>
<feature type="region of interest" description="Disordered" evidence="1">
    <location>
        <begin position="61"/>
        <end position="97"/>
    </location>
</feature>